<protein>
    <submittedName>
        <fullName evidence="2">Uncharacterized protein</fullName>
    </submittedName>
</protein>
<dbReference type="EMBL" id="CAADFU010000330">
    <property type="protein sequence ID" value="VFK50042.1"/>
    <property type="molecule type" value="Genomic_DNA"/>
</dbReference>
<evidence type="ECO:0000313" key="2">
    <source>
        <dbReference type="EMBL" id="VFK44134.1"/>
    </source>
</evidence>
<sequence length="125" mass="13573">MMIKRIRVPNSPEPFLNDVHPFDSRRWARLSRRWMKTAGRAGRQRRNEAPFISRRLMTLIAAGLLGLAGSAVARAAPLAPGALPTGGKVVSGSASIRQSGNRMTVDQGSHKLIANWRGFDIGADA</sequence>
<dbReference type="EMBL" id="CAADHB010000082">
    <property type="protein sequence ID" value="VFK80050.1"/>
    <property type="molecule type" value="Genomic_DNA"/>
</dbReference>
<evidence type="ECO:0000313" key="4">
    <source>
        <dbReference type="EMBL" id="VFK80050.1"/>
    </source>
</evidence>
<evidence type="ECO:0000313" key="3">
    <source>
        <dbReference type="EMBL" id="VFK50042.1"/>
    </source>
</evidence>
<dbReference type="InterPro" id="IPR012334">
    <property type="entry name" value="Pectin_lyas_fold"/>
</dbReference>
<dbReference type="EMBL" id="CAADFR010000077">
    <property type="protein sequence ID" value="VFK40877.1"/>
    <property type="molecule type" value="Genomic_DNA"/>
</dbReference>
<dbReference type="AlphaFoldDB" id="A0A450YRF9"/>
<accession>A0A450YRF9</accession>
<reference evidence="2" key="1">
    <citation type="submission" date="2019-02" db="EMBL/GenBank/DDBJ databases">
        <authorList>
            <person name="Gruber-Vodicka R. H."/>
            <person name="Seah K. B. B."/>
        </authorList>
    </citation>
    <scope>NUCLEOTIDE SEQUENCE</scope>
    <source>
        <strain evidence="4">BECK_S127</strain>
        <strain evidence="3">BECK_S1320</strain>
        <strain evidence="2">BECK_S1321</strain>
    </source>
</reference>
<dbReference type="EMBL" id="CAADFR010000169">
    <property type="protein sequence ID" value="VFK44134.1"/>
    <property type="molecule type" value="Genomic_DNA"/>
</dbReference>
<proteinExistence type="predicted"/>
<evidence type="ECO:0000313" key="1">
    <source>
        <dbReference type="EMBL" id="VFK40877.1"/>
    </source>
</evidence>
<gene>
    <name evidence="4" type="ORF">BECKSD772D_GA0070982_10823</name>
    <name evidence="3" type="ORF">BECKSD772E_GA0070983_13302</name>
    <name evidence="1" type="ORF">BECKSD772F_GA0070984_10773</name>
    <name evidence="2" type="ORF">BECKSD772F_GA0070984_11691</name>
</gene>
<organism evidence="2">
    <name type="scientific">Candidatus Kentrum sp. SD</name>
    <dbReference type="NCBI Taxonomy" id="2126332"/>
    <lineage>
        <taxon>Bacteria</taxon>
        <taxon>Pseudomonadati</taxon>
        <taxon>Pseudomonadota</taxon>
        <taxon>Gammaproteobacteria</taxon>
        <taxon>Candidatus Kentrum</taxon>
    </lineage>
</organism>
<dbReference type="Gene3D" id="2.160.20.10">
    <property type="entry name" value="Single-stranded right-handed beta-helix, Pectin lyase-like"/>
    <property type="match status" value="1"/>
</dbReference>
<name>A0A450YRF9_9GAMM</name>